<dbReference type="AlphaFoldDB" id="A0A444Y329"/>
<dbReference type="Proteomes" id="UP000289738">
    <property type="component" value="Chromosome B08"/>
</dbReference>
<accession>A0A444Y329</accession>
<proteinExistence type="predicted"/>
<keyword evidence="2" id="KW-1185">Reference proteome</keyword>
<dbReference type="EMBL" id="SDMP01000018">
    <property type="protein sequence ID" value="RYQ96276.1"/>
    <property type="molecule type" value="Genomic_DNA"/>
</dbReference>
<name>A0A444Y329_ARAHY</name>
<dbReference type="PANTHER" id="PTHR47718">
    <property type="entry name" value="OS01G0519700 PROTEIN"/>
    <property type="match status" value="1"/>
</dbReference>
<comment type="caution">
    <text evidence="1">The sequence shown here is derived from an EMBL/GenBank/DDBJ whole genome shotgun (WGS) entry which is preliminary data.</text>
</comment>
<dbReference type="PANTHER" id="PTHR47718:SF6">
    <property type="entry name" value="PROTEIN FAR1-RELATED SEQUENCE"/>
    <property type="match status" value="1"/>
</dbReference>
<evidence type="ECO:0000313" key="1">
    <source>
        <dbReference type="EMBL" id="RYQ96276.1"/>
    </source>
</evidence>
<reference evidence="1 2" key="1">
    <citation type="submission" date="2019-01" db="EMBL/GenBank/DDBJ databases">
        <title>Sequencing of cultivated peanut Arachis hypogaea provides insights into genome evolution and oil improvement.</title>
        <authorList>
            <person name="Chen X."/>
        </authorList>
    </citation>
    <scope>NUCLEOTIDE SEQUENCE [LARGE SCALE GENOMIC DNA]</scope>
    <source>
        <strain evidence="2">cv. Fuhuasheng</strain>
        <tissue evidence="1">Leaves</tissue>
    </source>
</reference>
<protein>
    <submittedName>
        <fullName evidence="1">Uncharacterized protein</fullName>
    </submittedName>
</protein>
<organism evidence="1 2">
    <name type="scientific">Arachis hypogaea</name>
    <name type="common">Peanut</name>
    <dbReference type="NCBI Taxonomy" id="3818"/>
    <lineage>
        <taxon>Eukaryota</taxon>
        <taxon>Viridiplantae</taxon>
        <taxon>Streptophyta</taxon>
        <taxon>Embryophyta</taxon>
        <taxon>Tracheophyta</taxon>
        <taxon>Spermatophyta</taxon>
        <taxon>Magnoliopsida</taxon>
        <taxon>eudicotyledons</taxon>
        <taxon>Gunneridae</taxon>
        <taxon>Pentapetalae</taxon>
        <taxon>rosids</taxon>
        <taxon>fabids</taxon>
        <taxon>Fabales</taxon>
        <taxon>Fabaceae</taxon>
        <taxon>Papilionoideae</taxon>
        <taxon>50 kb inversion clade</taxon>
        <taxon>dalbergioids sensu lato</taxon>
        <taxon>Dalbergieae</taxon>
        <taxon>Pterocarpus clade</taxon>
        <taxon>Arachis</taxon>
    </lineage>
</organism>
<evidence type="ECO:0000313" key="2">
    <source>
        <dbReference type="Proteomes" id="UP000289738"/>
    </source>
</evidence>
<sequence length="170" mass="20168">MDYLWSHRKISKVEVSQLTSMREIGISISKIYQSFAAQLGSFNLVTFTKQDMYNEFEAHWESMVNEYGVSEVDWVKDLYTKKYAWATTYIRGRFFAGVRTTSRCESLHAKLNRFVEGRYGVLEFVTNFQRCVNFLRDNEDELKFCSWYSTPVLQTEFVDLEKSGWTKFTR</sequence>
<gene>
    <name evidence="1" type="ORF">Ahy_B08g091970</name>
</gene>